<feature type="repeat" description="RCC1" evidence="2">
    <location>
        <begin position="151"/>
        <end position="203"/>
    </location>
</feature>
<feature type="repeat" description="RCC1" evidence="2">
    <location>
        <begin position="353"/>
        <end position="402"/>
    </location>
</feature>
<dbReference type="InterPro" id="IPR000408">
    <property type="entry name" value="Reg_chr_condens"/>
</dbReference>
<dbReference type="Gene3D" id="2.130.10.30">
    <property type="entry name" value="Regulator of chromosome condensation 1/beta-lactamase-inhibitor protein II"/>
    <property type="match status" value="2"/>
</dbReference>
<sequence length="454" mass="48086">MWRIRAVLQRGQKLINSIAGNPTRRCLSSNSSCNYGGCTKVMSFGDGSHGAIGLPTSLTGLGTDAYEPICIPGLPSDIVGVSAGHYHSLVITSQGELWAWGRNHEAQLGHSLLASSRDTWNEPKRVEGLNQVQVLSAFASGVVSAAIGDDGSLWIWGKSKRGQLGLGKGIKEALVPARVEALAGEKIAKVSFGWGHALALTEEGKLFGWGYSADGRLGKITGAVEASPLDSRADMVKSNQQLSKSILEAVERHVLEGMENEKDMPIVWDPCLVEELHGTEVVDIACGLDHSLVLCRDGTLLSSGSNIYGQLGRANHEIGLFPVDINFQLSSIAAGLGHSLAISGVVSSEGNATSIVSWGWNQNSQLGRIGPENLPLEVEGLAGESIVSVSAGRVHSLALTSKREVWVWGCGKNGRLGLGSSTDETEPVLLDNLDSYEVLQAVSGFDHNLVLIAQ</sequence>
<proteinExistence type="predicted"/>
<dbReference type="AlphaFoldDB" id="A0A2C9UP83"/>
<evidence type="ECO:0000313" key="4">
    <source>
        <dbReference type="EMBL" id="OAY32956.1"/>
    </source>
</evidence>
<name>A0A2C9UP83_MANES</name>
<dbReference type="OrthoDB" id="8068875at2759"/>
<dbReference type="STRING" id="3983.A0A2C9UP83"/>
<dbReference type="InterPro" id="IPR051210">
    <property type="entry name" value="Ub_ligase/GEF_domain"/>
</dbReference>
<dbReference type="InterPro" id="IPR058923">
    <property type="entry name" value="RCC1-like_dom"/>
</dbReference>
<dbReference type="Pfam" id="PF25390">
    <property type="entry name" value="WD40_RLD"/>
    <property type="match status" value="1"/>
</dbReference>
<dbReference type="Gramene" id="Manes.13G058500.1.v8.1">
    <property type="protein sequence ID" value="Manes.13G058500.1.v8.1.CDS"/>
    <property type="gene ID" value="Manes.13G058500.v8.1"/>
</dbReference>
<evidence type="ECO:0000256" key="2">
    <source>
        <dbReference type="PROSITE-ProRule" id="PRU00235"/>
    </source>
</evidence>
<gene>
    <name evidence="4" type="ORF">MANES_13G058500v8</name>
</gene>
<dbReference type="PROSITE" id="PS00626">
    <property type="entry name" value="RCC1_2"/>
    <property type="match status" value="2"/>
</dbReference>
<evidence type="ECO:0000259" key="3">
    <source>
        <dbReference type="Pfam" id="PF25390"/>
    </source>
</evidence>
<organism evidence="4 5">
    <name type="scientific">Manihot esculenta</name>
    <name type="common">Cassava</name>
    <name type="synonym">Jatropha manihot</name>
    <dbReference type="NCBI Taxonomy" id="3983"/>
    <lineage>
        <taxon>Eukaryota</taxon>
        <taxon>Viridiplantae</taxon>
        <taxon>Streptophyta</taxon>
        <taxon>Embryophyta</taxon>
        <taxon>Tracheophyta</taxon>
        <taxon>Spermatophyta</taxon>
        <taxon>Magnoliopsida</taxon>
        <taxon>eudicotyledons</taxon>
        <taxon>Gunneridae</taxon>
        <taxon>Pentapetalae</taxon>
        <taxon>rosids</taxon>
        <taxon>fabids</taxon>
        <taxon>Malpighiales</taxon>
        <taxon>Euphorbiaceae</taxon>
        <taxon>Crotonoideae</taxon>
        <taxon>Manihoteae</taxon>
        <taxon>Manihot</taxon>
    </lineage>
</organism>
<feature type="repeat" description="RCC1" evidence="2">
    <location>
        <begin position="298"/>
        <end position="345"/>
    </location>
</feature>
<dbReference type="PRINTS" id="PR00633">
    <property type="entry name" value="RCCNDNSATION"/>
</dbReference>
<accession>A0A2C9UP83</accession>
<dbReference type="PROSITE" id="PS50012">
    <property type="entry name" value="RCC1_3"/>
    <property type="match status" value="7"/>
</dbReference>
<feature type="repeat" description="RCC1" evidence="2">
    <location>
        <begin position="39"/>
        <end position="94"/>
    </location>
</feature>
<dbReference type="SUPFAM" id="SSF50985">
    <property type="entry name" value="RCC1/BLIP-II"/>
    <property type="match status" value="1"/>
</dbReference>
<dbReference type="PANTHER" id="PTHR22870:SF365">
    <property type="entry name" value="REGULATOR OF CHROMOSOME CONDENSATION (CELL CYCLE REGULATORY PROTEIN)-RELATED"/>
    <property type="match status" value="1"/>
</dbReference>
<evidence type="ECO:0000313" key="5">
    <source>
        <dbReference type="Proteomes" id="UP000091857"/>
    </source>
</evidence>
<dbReference type="PANTHER" id="PTHR22870">
    <property type="entry name" value="REGULATOR OF CHROMOSOME CONDENSATION"/>
    <property type="match status" value="1"/>
</dbReference>
<comment type="caution">
    <text evidence="4">The sequence shown here is derived from an EMBL/GenBank/DDBJ whole genome shotgun (WGS) entry which is preliminary data.</text>
</comment>
<dbReference type="InterPro" id="IPR009091">
    <property type="entry name" value="RCC1/BLIP-II"/>
</dbReference>
<feature type="repeat" description="RCC1" evidence="2">
    <location>
        <begin position="204"/>
        <end position="297"/>
    </location>
</feature>
<evidence type="ECO:0000256" key="1">
    <source>
        <dbReference type="ARBA" id="ARBA00022737"/>
    </source>
</evidence>
<feature type="repeat" description="RCC1" evidence="2">
    <location>
        <begin position="95"/>
        <end position="150"/>
    </location>
</feature>
<keyword evidence="1" id="KW-0677">Repeat</keyword>
<dbReference type="Proteomes" id="UP000091857">
    <property type="component" value="Chromosome 13"/>
</dbReference>
<feature type="domain" description="RCC1-like" evidence="3">
    <location>
        <begin position="40"/>
        <end position="449"/>
    </location>
</feature>
<feature type="repeat" description="RCC1" evidence="2">
    <location>
        <begin position="403"/>
        <end position="454"/>
    </location>
</feature>
<reference evidence="5" key="1">
    <citation type="journal article" date="2016" name="Nat. Biotechnol.">
        <title>Sequencing wild and cultivated cassava and related species reveals extensive interspecific hybridization and genetic diversity.</title>
        <authorList>
            <person name="Bredeson J.V."/>
            <person name="Lyons J.B."/>
            <person name="Prochnik S.E."/>
            <person name="Wu G.A."/>
            <person name="Ha C.M."/>
            <person name="Edsinger-Gonzales E."/>
            <person name="Grimwood J."/>
            <person name="Schmutz J."/>
            <person name="Rabbi I.Y."/>
            <person name="Egesi C."/>
            <person name="Nauluvula P."/>
            <person name="Lebot V."/>
            <person name="Ndunguru J."/>
            <person name="Mkamilo G."/>
            <person name="Bart R.S."/>
            <person name="Setter T.L."/>
            <person name="Gleadow R.M."/>
            <person name="Kulakow P."/>
            <person name="Ferguson M.E."/>
            <person name="Rounsley S."/>
            <person name="Rokhsar D.S."/>
        </authorList>
    </citation>
    <scope>NUCLEOTIDE SEQUENCE [LARGE SCALE GENOMIC DNA]</scope>
    <source>
        <strain evidence="5">cv. AM560-2</strain>
    </source>
</reference>
<keyword evidence="5" id="KW-1185">Reference proteome</keyword>
<dbReference type="EMBL" id="CM004399">
    <property type="protein sequence ID" value="OAY32956.1"/>
    <property type="molecule type" value="Genomic_DNA"/>
</dbReference>
<protein>
    <recommendedName>
        <fullName evidence="3">RCC1-like domain-containing protein</fullName>
    </recommendedName>
</protein>